<evidence type="ECO:0000259" key="24">
    <source>
        <dbReference type="PROSITE" id="PS50894"/>
    </source>
</evidence>
<evidence type="ECO:0000259" key="20">
    <source>
        <dbReference type="PROSITE" id="PS50109"/>
    </source>
</evidence>
<proteinExistence type="predicted"/>
<name>E8LZ42_9VIBR</name>
<dbReference type="Gene3D" id="3.30.450.20">
    <property type="entry name" value="PAS domain"/>
    <property type="match status" value="1"/>
</dbReference>
<protein>
    <recommendedName>
        <fullName evidence="3">histidine kinase</fullName>
        <ecNumber evidence="3">2.7.13.3</ecNumber>
    </recommendedName>
</protein>
<dbReference type="eggNOG" id="COG0784">
    <property type="taxonomic scope" value="Bacteria"/>
</dbReference>
<dbReference type="FunFam" id="1.10.287.130:FF:000038">
    <property type="entry name" value="Sensory transduction histidine kinase"/>
    <property type="match status" value="1"/>
</dbReference>
<dbReference type="CDD" id="cd00130">
    <property type="entry name" value="PAS"/>
    <property type="match status" value="1"/>
</dbReference>
<dbReference type="STRING" id="945543.VIBR0546_06042"/>
<feature type="domain" description="HPt" evidence="24">
    <location>
        <begin position="1150"/>
        <end position="1249"/>
    </location>
</feature>
<keyword evidence="13" id="KW-0902">Two-component regulatory system</keyword>
<feature type="transmembrane region" description="Helical" evidence="19">
    <location>
        <begin position="230"/>
        <end position="253"/>
    </location>
</feature>
<dbReference type="Gene3D" id="3.40.50.2300">
    <property type="match status" value="2"/>
</dbReference>
<dbReference type="NCBIfam" id="TIGR00229">
    <property type="entry name" value="sensory_box"/>
    <property type="match status" value="1"/>
</dbReference>
<dbReference type="eggNOG" id="COG0642">
    <property type="taxonomic scope" value="Bacteria"/>
</dbReference>
<dbReference type="InterPro" id="IPR001789">
    <property type="entry name" value="Sig_transdc_resp-reg_receiver"/>
</dbReference>
<evidence type="ECO:0000256" key="4">
    <source>
        <dbReference type="ARBA" id="ARBA00022475"/>
    </source>
</evidence>
<dbReference type="PROSITE" id="PS50112">
    <property type="entry name" value="PAS"/>
    <property type="match status" value="1"/>
</dbReference>
<evidence type="ECO:0000256" key="12">
    <source>
        <dbReference type="ARBA" id="ARBA00022989"/>
    </source>
</evidence>
<evidence type="ECO:0000313" key="25">
    <source>
        <dbReference type="EMBL" id="EGA64028.1"/>
    </source>
</evidence>
<dbReference type="PROSITE" id="PS50110">
    <property type="entry name" value="RESPONSE_REGULATORY"/>
    <property type="match status" value="2"/>
</dbReference>
<keyword evidence="8" id="KW-0547">Nucleotide-binding</keyword>
<keyword evidence="10" id="KW-0378">Hydrolase</keyword>
<evidence type="ECO:0000259" key="23">
    <source>
        <dbReference type="PROSITE" id="PS50113"/>
    </source>
</evidence>
<dbReference type="InterPro" id="IPR036641">
    <property type="entry name" value="HPT_dom_sf"/>
</dbReference>
<feature type="region of interest" description="Disordered" evidence="18">
    <location>
        <begin position="1108"/>
        <end position="1133"/>
    </location>
</feature>
<keyword evidence="15" id="KW-0131">Cell cycle</keyword>
<gene>
    <name evidence="25" type="ORF">VIBR0546_06042</name>
</gene>
<dbReference type="PRINTS" id="PR00344">
    <property type="entry name" value="BCTRLSENSOR"/>
</dbReference>
<keyword evidence="5 17" id="KW-0597">Phosphoprotein</keyword>
<evidence type="ECO:0000259" key="21">
    <source>
        <dbReference type="PROSITE" id="PS50110"/>
    </source>
</evidence>
<dbReference type="Pfam" id="PF00072">
    <property type="entry name" value="Response_reg"/>
    <property type="match status" value="2"/>
</dbReference>
<evidence type="ECO:0000259" key="22">
    <source>
        <dbReference type="PROSITE" id="PS50112"/>
    </source>
</evidence>
<feature type="domain" description="Histidine kinase" evidence="20">
    <location>
        <begin position="613"/>
        <end position="834"/>
    </location>
</feature>
<evidence type="ECO:0000256" key="11">
    <source>
        <dbReference type="ARBA" id="ARBA00022840"/>
    </source>
</evidence>
<feature type="modified residue" description="4-aspartylphosphate" evidence="17">
    <location>
        <position position="902"/>
    </location>
</feature>
<dbReference type="CDD" id="cd16922">
    <property type="entry name" value="HATPase_EvgS-ArcB-TorS-like"/>
    <property type="match status" value="1"/>
</dbReference>
<dbReference type="InterPro" id="IPR008207">
    <property type="entry name" value="Sig_transdc_His_kin_Hpt_dom"/>
</dbReference>
<accession>E8LZ42</accession>
<dbReference type="EMBL" id="AEVS01000101">
    <property type="protein sequence ID" value="EGA64028.1"/>
    <property type="molecule type" value="Genomic_DNA"/>
</dbReference>
<dbReference type="GO" id="GO:0000155">
    <property type="term" value="F:phosphorelay sensor kinase activity"/>
    <property type="evidence" value="ECO:0007669"/>
    <property type="project" value="InterPro"/>
</dbReference>
<dbReference type="FunFam" id="3.30.565.10:FF:000010">
    <property type="entry name" value="Sensor histidine kinase RcsC"/>
    <property type="match status" value="1"/>
</dbReference>
<evidence type="ECO:0000256" key="5">
    <source>
        <dbReference type="ARBA" id="ARBA00022553"/>
    </source>
</evidence>
<feature type="domain" description="Response regulatory" evidence="21">
    <location>
        <begin position="853"/>
        <end position="969"/>
    </location>
</feature>
<keyword evidence="4" id="KW-1003">Cell membrane</keyword>
<evidence type="ECO:0000256" key="7">
    <source>
        <dbReference type="ARBA" id="ARBA00022692"/>
    </source>
</evidence>
<dbReference type="Pfam" id="PF00989">
    <property type="entry name" value="PAS"/>
    <property type="match status" value="1"/>
</dbReference>
<evidence type="ECO:0000313" key="26">
    <source>
        <dbReference type="Proteomes" id="UP000004371"/>
    </source>
</evidence>
<dbReference type="SUPFAM" id="SSF52172">
    <property type="entry name" value="CheY-like"/>
    <property type="match status" value="2"/>
</dbReference>
<dbReference type="InterPro" id="IPR036890">
    <property type="entry name" value="HATPase_C_sf"/>
</dbReference>
<feature type="domain" description="PAC" evidence="23">
    <location>
        <begin position="543"/>
        <end position="595"/>
    </location>
</feature>
<dbReference type="Pfam" id="PF01627">
    <property type="entry name" value="Hpt"/>
    <property type="match status" value="1"/>
</dbReference>
<keyword evidence="12 19" id="KW-1133">Transmembrane helix</keyword>
<feature type="domain" description="PAS" evidence="22">
    <location>
        <begin position="469"/>
        <end position="515"/>
    </location>
</feature>
<reference evidence="25 26" key="1">
    <citation type="journal article" date="2012" name="Int. J. Syst. Evol. Microbiol.">
        <title>Vibrio caribbeanicus sp. nov., isolated from the marine sponge Scleritoderma cyanea.</title>
        <authorList>
            <person name="Hoffmann M."/>
            <person name="Monday S.R."/>
            <person name="Allard M.W."/>
            <person name="Strain E.A."/>
            <person name="Whittaker P."/>
            <person name="Naum M."/>
            <person name="McCarthy P.J."/>
            <person name="Lopez J.V."/>
            <person name="Fischer M."/>
            <person name="Brown E.W."/>
        </authorList>
    </citation>
    <scope>NUCLEOTIDE SEQUENCE [LARGE SCALE GENOMIC DNA]</scope>
    <source>
        <strain evidence="25 26">LMG 20546</strain>
    </source>
</reference>
<dbReference type="SMART" id="SM00388">
    <property type="entry name" value="HisKA"/>
    <property type="match status" value="1"/>
</dbReference>
<evidence type="ECO:0000256" key="3">
    <source>
        <dbReference type="ARBA" id="ARBA00012438"/>
    </source>
</evidence>
<keyword evidence="26" id="KW-1185">Reference proteome</keyword>
<dbReference type="Pfam" id="PF00512">
    <property type="entry name" value="HisKA"/>
    <property type="match status" value="1"/>
</dbReference>
<dbReference type="RefSeq" id="WP_006881111.1">
    <property type="nucleotide sequence ID" value="NZ_AEVS01000101.1"/>
</dbReference>
<dbReference type="GO" id="GO:0006355">
    <property type="term" value="P:regulation of DNA-templated transcription"/>
    <property type="evidence" value="ECO:0007669"/>
    <property type="project" value="InterPro"/>
</dbReference>
<dbReference type="PROSITE" id="PS50113">
    <property type="entry name" value="PAC"/>
    <property type="match status" value="1"/>
</dbReference>
<dbReference type="InterPro" id="IPR035965">
    <property type="entry name" value="PAS-like_dom_sf"/>
</dbReference>
<dbReference type="Pfam" id="PF02518">
    <property type="entry name" value="HATPase_c"/>
    <property type="match status" value="1"/>
</dbReference>
<dbReference type="InterPro" id="IPR036097">
    <property type="entry name" value="HisK_dim/P_sf"/>
</dbReference>
<dbReference type="PANTHER" id="PTHR45339">
    <property type="entry name" value="HYBRID SIGNAL TRANSDUCTION HISTIDINE KINASE J"/>
    <property type="match status" value="1"/>
</dbReference>
<dbReference type="SUPFAM" id="SSF55874">
    <property type="entry name" value="ATPase domain of HSP90 chaperone/DNA topoisomerase II/histidine kinase"/>
    <property type="match status" value="1"/>
</dbReference>
<dbReference type="EC" id="2.7.13.3" evidence="3"/>
<dbReference type="CDD" id="cd00082">
    <property type="entry name" value="HisKA"/>
    <property type="match status" value="1"/>
</dbReference>
<dbReference type="eggNOG" id="COG5002">
    <property type="taxonomic scope" value="Bacteria"/>
</dbReference>
<dbReference type="SUPFAM" id="SSF47226">
    <property type="entry name" value="Histidine-containing phosphotransfer domain, HPT domain"/>
    <property type="match status" value="1"/>
</dbReference>
<feature type="compositionally biased region" description="Low complexity" evidence="18">
    <location>
        <begin position="1111"/>
        <end position="1127"/>
    </location>
</feature>
<evidence type="ECO:0000256" key="14">
    <source>
        <dbReference type="ARBA" id="ARBA00023136"/>
    </source>
</evidence>
<evidence type="ECO:0000256" key="1">
    <source>
        <dbReference type="ARBA" id="ARBA00000085"/>
    </source>
</evidence>
<dbReference type="GO" id="GO:0005886">
    <property type="term" value="C:plasma membrane"/>
    <property type="evidence" value="ECO:0007669"/>
    <property type="project" value="UniProtKB-SubCell"/>
</dbReference>
<dbReference type="InterPro" id="IPR003661">
    <property type="entry name" value="HisK_dim/P_dom"/>
</dbReference>
<dbReference type="InterPro" id="IPR003594">
    <property type="entry name" value="HATPase_dom"/>
</dbReference>
<keyword evidence="6" id="KW-0808">Transferase</keyword>
<evidence type="ECO:0000256" key="6">
    <source>
        <dbReference type="ARBA" id="ARBA00022679"/>
    </source>
</evidence>
<feature type="domain" description="Response regulatory" evidence="21">
    <location>
        <begin position="992"/>
        <end position="1108"/>
    </location>
</feature>
<evidence type="ECO:0000256" key="18">
    <source>
        <dbReference type="SAM" id="MobiDB-lite"/>
    </source>
</evidence>
<comment type="caution">
    <text evidence="25">The sequence shown here is derived from an EMBL/GenBank/DDBJ whole genome shotgun (WGS) entry which is preliminary data.</text>
</comment>
<evidence type="ECO:0000256" key="10">
    <source>
        <dbReference type="ARBA" id="ARBA00022801"/>
    </source>
</evidence>
<evidence type="ECO:0000256" key="19">
    <source>
        <dbReference type="SAM" id="Phobius"/>
    </source>
</evidence>
<dbReference type="InterPro" id="IPR004358">
    <property type="entry name" value="Sig_transdc_His_kin-like_C"/>
</dbReference>
<evidence type="ECO:0000256" key="2">
    <source>
        <dbReference type="ARBA" id="ARBA00004651"/>
    </source>
</evidence>
<evidence type="ECO:0000256" key="15">
    <source>
        <dbReference type="ARBA" id="ARBA00023306"/>
    </source>
</evidence>
<dbReference type="CDD" id="cd00088">
    <property type="entry name" value="HPT"/>
    <property type="match status" value="1"/>
</dbReference>
<dbReference type="CDD" id="cd17546">
    <property type="entry name" value="REC_hyHK_CKI1_RcsC-like"/>
    <property type="match status" value="2"/>
</dbReference>
<evidence type="ECO:0000256" key="16">
    <source>
        <dbReference type="PROSITE-ProRule" id="PRU00110"/>
    </source>
</evidence>
<dbReference type="SMART" id="SM00091">
    <property type="entry name" value="PAS"/>
    <property type="match status" value="1"/>
</dbReference>
<dbReference type="InterPro" id="IPR013767">
    <property type="entry name" value="PAS_fold"/>
</dbReference>
<dbReference type="InterPro" id="IPR011006">
    <property type="entry name" value="CheY-like_superfamily"/>
</dbReference>
<dbReference type="PROSITE" id="PS50109">
    <property type="entry name" value="HIS_KIN"/>
    <property type="match status" value="1"/>
</dbReference>
<keyword evidence="7 19" id="KW-0812">Transmembrane</keyword>
<keyword evidence="11" id="KW-0067">ATP-binding</keyword>
<dbReference type="Gene3D" id="1.10.287.130">
    <property type="match status" value="1"/>
</dbReference>
<dbReference type="SMART" id="SM00448">
    <property type="entry name" value="REC"/>
    <property type="match status" value="2"/>
</dbReference>
<dbReference type="PANTHER" id="PTHR45339:SF1">
    <property type="entry name" value="HYBRID SIGNAL TRANSDUCTION HISTIDINE KINASE J"/>
    <property type="match status" value="1"/>
</dbReference>
<organism evidence="25 26">
    <name type="scientific">Vibrio brasiliensis LMG 20546</name>
    <dbReference type="NCBI Taxonomy" id="945543"/>
    <lineage>
        <taxon>Bacteria</taxon>
        <taxon>Pseudomonadati</taxon>
        <taxon>Pseudomonadota</taxon>
        <taxon>Gammaproteobacteria</taxon>
        <taxon>Vibrionales</taxon>
        <taxon>Vibrionaceae</taxon>
        <taxon>Vibrio</taxon>
        <taxon>Vibrio oreintalis group</taxon>
    </lineage>
</organism>
<dbReference type="GO" id="GO:0005524">
    <property type="term" value="F:ATP binding"/>
    <property type="evidence" value="ECO:0007669"/>
    <property type="project" value="UniProtKB-KW"/>
</dbReference>
<dbReference type="InterPro" id="IPR005467">
    <property type="entry name" value="His_kinase_dom"/>
</dbReference>
<dbReference type="InterPro" id="IPR000014">
    <property type="entry name" value="PAS"/>
</dbReference>
<keyword evidence="9 25" id="KW-0418">Kinase</keyword>
<comment type="subcellular location">
    <subcellularLocation>
        <location evidence="2">Cell membrane</location>
        <topology evidence="2">Multi-pass membrane protein</topology>
    </subcellularLocation>
</comment>
<dbReference type="Proteomes" id="UP000004371">
    <property type="component" value="Unassembled WGS sequence"/>
</dbReference>
<dbReference type="SMART" id="SM00073">
    <property type="entry name" value="HPT"/>
    <property type="match status" value="1"/>
</dbReference>
<dbReference type="SUPFAM" id="SSF47384">
    <property type="entry name" value="Homodimeric domain of signal transducing histidine kinase"/>
    <property type="match status" value="1"/>
</dbReference>
<evidence type="ECO:0000256" key="9">
    <source>
        <dbReference type="ARBA" id="ARBA00022777"/>
    </source>
</evidence>
<dbReference type="SMART" id="SM00387">
    <property type="entry name" value="HATPase_c"/>
    <property type="match status" value="1"/>
</dbReference>
<dbReference type="OrthoDB" id="9810730at2"/>
<sequence length="1318" mass="146899">MRSIRTLFMLLFLAMGICAVAMSVVTDKVSELRSQGHTYLEDLHRFYRLSQELKQSSDHLTKFARAYVVTGDQYWEQLFNRVLAVRNGDIPIPQGNEYEYWDLIANSSQTFSDGEQPTGVPLLTRLRESGISEAEFLELKSALMLSDGLVNLEREAFLAVKGIKLVDNGTEVDTGKPDLAYAQSLLYSKRYFAEKAKIMRAVGSAHQAILFRIENNIANVDQQTQEYRRIYLVLMTILLASIALSFTLLWHLYISPLSQLLKTVVHQVKEKDYAFTITQKAYAELQRFIDSLNVVFHHIAEQLNQNTLFKDFNIVLRTSQSTINLCQEVTQFLLHQFPIQQVGLSLYRDDQLVRIAGAGHEGSHDSFISDTSSTELSVLLSGKPYSMKSLAGKYTMPVSGGSLELNELYYFPLCVNEQPVALLEVGTTETLSDIQYQWLTQMLDDLAVSIQLSQNIELQRKAEQKVLEQSQLNQEILNATPNPMYCLSPQGKYLTVNAKFSELCGLPMQEIIGKTPQQVFSQQDASQCFSETHQQLILQQGSKNYELSLLDQHLQTRDMLVCEASFNNSHGKVSGIVGILLDLTERKLMETELRDAKETADAMSRAKGEFLANMSHEIRTPMNGILGMVHLALNTELDPAQHKYLTRINESAKNLLGIINDILDFSKIEVGKLNIETIDFSLDEVFDNLTNVISLKAQEKKIEFLLDIDPQVPTGLIGDPLRIGQVLVNLCGNAVKFTEQGEVVVAVRIELLTERDVVLHFSVKDTGIGIDKEKIAHLFDAFSQADSSITREFGGTGLGLSISKQLVELMGGQLSVSSTLGAGSTFAFTITCGLQEAKMRDISKPVAGLAGKRALVVDDNDSARNILVTLLNAMHFDAKAVSNGFEALDEIRNSQFDLLFVDWNMPGLNGIELLQTAQNEQLLEHSKNFLVTAYGREISLDQASSKLVDSLIVKPVNPSNLLDAIMDSFGIEHVTRNTPANQLEKPVFGGQTILLVEDNEVNQEVAIGLLKGTNVNVLTADNGQQAINMLEQHPVDLVLMDMQMPVLDGVSATEQIRRNPDWQQLPIIAMTANAMQSDVDRCIAAGMNSHLAKPINVRNLYQTLSQHLLPSDESSSPSQPTSEPAPTDNSDLPNLSGINLEQAIFDIGGDRESYFSILSRFLATQLEELPMFKEVVDKEDWEMAARMAHSLKGSSANLGIELLAKLAGKMERSIKEHSKTALGELEVSSAIVEKLHQELTQWQQESQPQPAKLQVDPKQLYQQLVTLVDEYDVEALAIVQDAEQFGVWTPEQQSQFIDAIEGFEFELAKELLNQFPKP</sequence>
<evidence type="ECO:0000256" key="8">
    <source>
        <dbReference type="ARBA" id="ARBA00022741"/>
    </source>
</evidence>
<dbReference type="GO" id="GO:0016787">
    <property type="term" value="F:hydrolase activity"/>
    <property type="evidence" value="ECO:0007669"/>
    <property type="project" value="UniProtKB-KW"/>
</dbReference>
<dbReference type="PROSITE" id="PS50894">
    <property type="entry name" value="HPT"/>
    <property type="match status" value="1"/>
</dbReference>
<dbReference type="Gene3D" id="1.20.120.160">
    <property type="entry name" value="HPT domain"/>
    <property type="match status" value="1"/>
</dbReference>
<keyword evidence="14 19" id="KW-0472">Membrane</keyword>
<dbReference type="SUPFAM" id="SSF55785">
    <property type="entry name" value="PYP-like sensor domain (PAS domain)"/>
    <property type="match status" value="1"/>
</dbReference>
<feature type="modified residue" description="4-aspartylphosphate" evidence="17">
    <location>
        <position position="1041"/>
    </location>
</feature>
<dbReference type="SUPFAM" id="SSF55781">
    <property type="entry name" value="GAF domain-like"/>
    <property type="match status" value="1"/>
</dbReference>
<feature type="modified residue" description="Phosphohistidine" evidence="16">
    <location>
        <position position="1189"/>
    </location>
</feature>
<feature type="transmembrane region" description="Helical" evidence="19">
    <location>
        <begin position="6"/>
        <end position="25"/>
    </location>
</feature>
<comment type="catalytic activity">
    <reaction evidence="1">
        <text>ATP + protein L-histidine = ADP + protein N-phospho-L-histidine.</text>
        <dbReference type="EC" id="2.7.13.3"/>
    </reaction>
</comment>
<dbReference type="Gene3D" id="3.30.565.10">
    <property type="entry name" value="Histidine kinase-like ATPase, C-terminal domain"/>
    <property type="match status" value="1"/>
</dbReference>
<dbReference type="InterPro" id="IPR000700">
    <property type="entry name" value="PAS-assoc_C"/>
</dbReference>
<evidence type="ECO:0000256" key="13">
    <source>
        <dbReference type="ARBA" id="ARBA00023012"/>
    </source>
</evidence>
<evidence type="ECO:0000256" key="17">
    <source>
        <dbReference type="PROSITE-ProRule" id="PRU00169"/>
    </source>
</evidence>